<evidence type="ECO:0000313" key="1">
    <source>
        <dbReference type="EMBL" id="RVW98104.1"/>
    </source>
</evidence>
<organism evidence="1 2">
    <name type="scientific">Vitis vinifera</name>
    <name type="common">Grape</name>
    <dbReference type="NCBI Taxonomy" id="29760"/>
    <lineage>
        <taxon>Eukaryota</taxon>
        <taxon>Viridiplantae</taxon>
        <taxon>Streptophyta</taxon>
        <taxon>Embryophyta</taxon>
        <taxon>Tracheophyta</taxon>
        <taxon>Spermatophyta</taxon>
        <taxon>Magnoliopsida</taxon>
        <taxon>eudicotyledons</taxon>
        <taxon>Gunneridae</taxon>
        <taxon>Pentapetalae</taxon>
        <taxon>rosids</taxon>
        <taxon>Vitales</taxon>
        <taxon>Vitaceae</taxon>
        <taxon>Viteae</taxon>
        <taxon>Vitis</taxon>
    </lineage>
</organism>
<dbReference type="Proteomes" id="UP000288805">
    <property type="component" value="Unassembled WGS sequence"/>
</dbReference>
<reference evidence="1 2" key="1">
    <citation type="journal article" date="2018" name="PLoS Genet.">
        <title>Population sequencing reveals clonal diversity and ancestral inbreeding in the grapevine cultivar Chardonnay.</title>
        <authorList>
            <person name="Roach M.J."/>
            <person name="Johnson D.L."/>
            <person name="Bohlmann J."/>
            <person name="van Vuuren H.J."/>
            <person name="Jones S.J."/>
            <person name="Pretorius I.S."/>
            <person name="Schmidt S.A."/>
            <person name="Borneman A.R."/>
        </authorList>
    </citation>
    <scope>NUCLEOTIDE SEQUENCE [LARGE SCALE GENOMIC DNA]</scope>
    <source>
        <strain evidence="2">cv. Chardonnay</strain>
        <tissue evidence="1">Leaf</tissue>
    </source>
</reference>
<protein>
    <submittedName>
        <fullName evidence="1">Uncharacterized protein</fullName>
    </submittedName>
</protein>
<proteinExistence type="predicted"/>
<name>A0A438IN10_VITVI</name>
<evidence type="ECO:0000313" key="2">
    <source>
        <dbReference type="Proteomes" id="UP000288805"/>
    </source>
</evidence>
<accession>A0A438IN10</accession>
<gene>
    <name evidence="1" type="ORF">CK203_029078</name>
</gene>
<dbReference type="AlphaFoldDB" id="A0A438IN10"/>
<sequence>MKKLEPLEEDHSKLKANFAGLRNLVCLRNFAAIFQTFSEDFSSEDERLGFSSLGAKVINFVDYSLNQGAPAGHESAKTPIRHESNGAVAGDRTLNQMVPLPLPLLGTNHVATPNYELQPSYTFMLNIAKSHIADGEEKPEGDVIPLSDFIIAPTNRRVRKYRVRRMAPNLLSPFISQPQTRQSTIRMDLKEVVALVFGGDLDASEELVAMHDTSLTRGNLGCFEGNGWIGNDVHMTSYHSI</sequence>
<dbReference type="EMBL" id="QGNW01000096">
    <property type="protein sequence ID" value="RVW98104.1"/>
    <property type="molecule type" value="Genomic_DNA"/>
</dbReference>
<comment type="caution">
    <text evidence="1">The sequence shown here is derived from an EMBL/GenBank/DDBJ whole genome shotgun (WGS) entry which is preliminary data.</text>
</comment>